<name>A0A368Z7A6_9RHOB</name>
<evidence type="ECO:0000313" key="2">
    <source>
        <dbReference type="EMBL" id="RCW88291.1"/>
    </source>
</evidence>
<feature type="compositionally biased region" description="Acidic residues" evidence="1">
    <location>
        <begin position="1"/>
        <end position="13"/>
    </location>
</feature>
<sequence>MPDDDAEAEDLLADDPQPAPAREAAPEWLVNFRRSEFRRGFYVSGEGYGVVFSDRTSEVLVVSCDNLSSAREDTLDRLPWGYGFVAKNGWSQLGIMTFDADWFRNDGLLGYMQELAQSGFFRRFRKVVMTGTSMGGYAACAFASLAPGCTVIAFSPQSTLKKDLVPWESRFPSGRRADWSGAFADGAAESVDAERVFLVYDPGFAPDLQHVERFTAPNVVRLPARYSGHKSALFLRRAGLLSSVVRSTVEGHMSEAEFFRIYRGGRSLPWYLHAVQARLVEGKRHKLLPRFAAAVRKLGNEPIARSAEAKAVEAGVMAPRPRPAAPRPAVPRPSAPRPAAPRPTAAGPAPQGPAGEKPAPQNAPLGPHQQRLLAAQGRVPEQPAPEFRPAPPPPEPPPEPEAWADLYHTDPGLPPLQPAGDLPWQLAQRARRQGSWG</sequence>
<proteinExistence type="predicted"/>
<feature type="compositionally biased region" description="Low complexity" evidence="1">
    <location>
        <begin position="342"/>
        <end position="360"/>
    </location>
</feature>
<reference evidence="2 3" key="1">
    <citation type="submission" date="2018-07" db="EMBL/GenBank/DDBJ databases">
        <title>Genomic Encyclopedia of Type Strains, Phase III (KMG-III): the genomes of soil and plant-associated and newly described type strains.</title>
        <authorList>
            <person name="Whitman W."/>
        </authorList>
    </citation>
    <scope>NUCLEOTIDE SEQUENCE [LARGE SCALE GENOMIC DNA]</scope>
    <source>
        <strain evidence="2 3">CECT 8525</strain>
    </source>
</reference>
<dbReference type="EMBL" id="QPJL01000002">
    <property type="protein sequence ID" value="RCW88291.1"/>
    <property type="molecule type" value="Genomic_DNA"/>
</dbReference>
<feature type="compositionally biased region" description="Pro residues" evidence="1">
    <location>
        <begin position="382"/>
        <end position="400"/>
    </location>
</feature>
<dbReference type="AlphaFoldDB" id="A0A368Z7A6"/>
<organism evidence="2 3">
    <name type="scientific">Paracoccus lutimaris</name>
    <dbReference type="NCBI Taxonomy" id="1490030"/>
    <lineage>
        <taxon>Bacteria</taxon>
        <taxon>Pseudomonadati</taxon>
        <taxon>Pseudomonadota</taxon>
        <taxon>Alphaproteobacteria</taxon>
        <taxon>Rhodobacterales</taxon>
        <taxon>Paracoccaceae</taxon>
        <taxon>Paracoccus</taxon>
    </lineage>
</organism>
<feature type="region of interest" description="Disordered" evidence="1">
    <location>
        <begin position="309"/>
        <end position="437"/>
    </location>
</feature>
<dbReference type="RefSeq" id="WP_114348016.1">
    <property type="nucleotide sequence ID" value="NZ_QPJL01000002.1"/>
</dbReference>
<accession>A0A368Z7A6</accession>
<gene>
    <name evidence="2" type="ORF">DFP89_102221</name>
</gene>
<comment type="caution">
    <text evidence="2">The sequence shown here is derived from an EMBL/GenBank/DDBJ whole genome shotgun (WGS) entry which is preliminary data.</text>
</comment>
<feature type="region of interest" description="Disordered" evidence="1">
    <location>
        <begin position="1"/>
        <end position="21"/>
    </location>
</feature>
<keyword evidence="3" id="KW-1185">Reference proteome</keyword>
<protein>
    <submittedName>
        <fullName evidence="2">Uncharacterized protein</fullName>
    </submittedName>
</protein>
<dbReference type="InterPro" id="IPR029058">
    <property type="entry name" value="AB_hydrolase_fold"/>
</dbReference>
<dbReference type="SUPFAM" id="SSF53474">
    <property type="entry name" value="alpha/beta-Hydrolases"/>
    <property type="match status" value="1"/>
</dbReference>
<feature type="compositionally biased region" description="Pro residues" evidence="1">
    <location>
        <begin position="320"/>
        <end position="341"/>
    </location>
</feature>
<evidence type="ECO:0000256" key="1">
    <source>
        <dbReference type="SAM" id="MobiDB-lite"/>
    </source>
</evidence>
<evidence type="ECO:0000313" key="3">
    <source>
        <dbReference type="Proteomes" id="UP000253345"/>
    </source>
</evidence>
<dbReference type="Proteomes" id="UP000253345">
    <property type="component" value="Unassembled WGS sequence"/>
</dbReference>
<dbReference type="OrthoDB" id="1997677at2"/>